<dbReference type="Proteomes" id="UP001552299">
    <property type="component" value="Unassembled WGS sequence"/>
</dbReference>
<protein>
    <recommendedName>
        <fullName evidence="9">CDC20/Fizzy WD40 domain-containing protein</fullName>
    </recommendedName>
</protein>
<dbReference type="InterPro" id="IPR033010">
    <property type="entry name" value="Cdc20/Fizzy"/>
</dbReference>
<comment type="caution">
    <text evidence="10">The sequence shown here is derived from an EMBL/GenBank/DDBJ whole genome shotgun (WGS) entry which is preliminary data.</text>
</comment>
<feature type="domain" description="CDC20/Fizzy WD40" evidence="9">
    <location>
        <begin position="127"/>
        <end position="427"/>
    </location>
</feature>
<feature type="domain" description="CDC20/Fizzy WD40" evidence="9">
    <location>
        <begin position="533"/>
        <end position="803"/>
    </location>
</feature>
<evidence type="ECO:0000313" key="10">
    <source>
        <dbReference type="EMBL" id="KAL0904649.1"/>
    </source>
</evidence>
<evidence type="ECO:0000256" key="7">
    <source>
        <dbReference type="ARBA" id="ARBA00023425"/>
    </source>
</evidence>
<dbReference type="PANTHER" id="PTHR19918">
    <property type="entry name" value="CELL DIVISION CYCLE 20 CDC20 FIZZY -RELATED"/>
    <property type="match status" value="1"/>
</dbReference>
<keyword evidence="6" id="KW-0131">Cell cycle</keyword>
<feature type="repeat" description="WD" evidence="8">
    <location>
        <begin position="173"/>
        <end position="214"/>
    </location>
</feature>
<comment type="function">
    <text evidence="7">Component of the anaphase promoting complex/cyclosome (APC/C), a cell cycle-regulated E3 ubiquitin-protein ligase complex that controls progression through mitosis and the G1 phase of the cell cycle.</text>
</comment>
<dbReference type="Pfam" id="PF24807">
    <property type="entry name" value="WD40_CDC20-Fz"/>
    <property type="match status" value="2"/>
</dbReference>
<dbReference type="SMART" id="SM00320">
    <property type="entry name" value="WD40"/>
    <property type="match status" value="11"/>
</dbReference>
<keyword evidence="3" id="KW-0132">Cell division</keyword>
<dbReference type="PROSITE" id="PS50294">
    <property type="entry name" value="WD_REPEATS_REGION"/>
    <property type="match status" value="6"/>
</dbReference>
<reference evidence="10 11" key="1">
    <citation type="journal article" date="2024" name="Plant Biotechnol. J.">
        <title>Dendrobium thyrsiflorum genome and its molecular insights into genes involved in important horticultural traits.</title>
        <authorList>
            <person name="Chen B."/>
            <person name="Wang J.Y."/>
            <person name="Zheng P.J."/>
            <person name="Li K.L."/>
            <person name="Liang Y.M."/>
            <person name="Chen X.F."/>
            <person name="Zhang C."/>
            <person name="Zhao X."/>
            <person name="He X."/>
            <person name="Zhang G.Q."/>
            <person name="Liu Z.J."/>
            <person name="Xu Q."/>
        </authorList>
    </citation>
    <scope>NUCLEOTIDE SEQUENCE [LARGE SCALE GENOMIC DNA]</scope>
    <source>
        <strain evidence="10">GZMU011</strain>
    </source>
</reference>
<feature type="repeat" description="WD" evidence="8">
    <location>
        <begin position="633"/>
        <end position="665"/>
    </location>
</feature>
<evidence type="ECO:0000256" key="3">
    <source>
        <dbReference type="ARBA" id="ARBA00022618"/>
    </source>
</evidence>
<evidence type="ECO:0000256" key="1">
    <source>
        <dbReference type="ARBA" id="ARBA00006445"/>
    </source>
</evidence>
<organism evidence="10 11">
    <name type="scientific">Dendrobium thyrsiflorum</name>
    <name type="common">Pinecone-like raceme dendrobium</name>
    <name type="synonym">Orchid</name>
    <dbReference type="NCBI Taxonomy" id="117978"/>
    <lineage>
        <taxon>Eukaryota</taxon>
        <taxon>Viridiplantae</taxon>
        <taxon>Streptophyta</taxon>
        <taxon>Embryophyta</taxon>
        <taxon>Tracheophyta</taxon>
        <taxon>Spermatophyta</taxon>
        <taxon>Magnoliopsida</taxon>
        <taxon>Liliopsida</taxon>
        <taxon>Asparagales</taxon>
        <taxon>Orchidaceae</taxon>
        <taxon>Epidendroideae</taxon>
        <taxon>Malaxideae</taxon>
        <taxon>Dendrobiinae</taxon>
        <taxon>Dendrobium</taxon>
    </lineage>
</organism>
<proteinExistence type="inferred from homology"/>
<comment type="similarity">
    <text evidence="1">Belongs to the WD repeat CDC20/Fizzy family.</text>
</comment>
<dbReference type="InterPro" id="IPR001680">
    <property type="entry name" value="WD40_rpt"/>
</dbReference>
<name>A0ABD0TYC1_DENTH</name>
<dbReference type="InterPro" id="IPR015943">
    <property type="entry name" value="WD40/YVTN_repeat-like_dom_sf"/>
</dbReference>
<evidence type="ECO:0000256" key="4">
    <source>
        <dbReference type="ARBA" id="ARBA00022737"/>
    </source>
</evidence>
<dbReference type="InterPro" id="IPR020472">
    <property type="entry name" value="WD40_PAC1"/>
</dbReference>
<keyword evidence="5" id="KW-0498">Mitosis</keyword>
<evidence type="ECO:0000256" key="8">
    <source>
        <dbReference type="PROSITE-ProRule" id="PRU00221"/>
    </source>
</evidence>
<keyword evidence="4" id="KW-0677">Repeat</keyword>
<evidence type="ECO:0000256" key="2">
    <source>
        <dbReference type="ARBA" id="ARBA00022574"/>
    </source>
</evidence>
<dbReference type="PRINTS" id="PR00320">
    <property type="entry name" value="GPROTEINBRPT"/>
</dbReference>
<dbReference type="GO" id="GO:0051301">
    <property type="term" value="P:cell division"/>
    <property type="evidence" value="ECO:0007669"/>
    <property type="project" value="UniProtKB-KW"/>
</dbReference>
<evidence type="ECO:0000259" key="9">
    <source>
        <dbReference type="Pfam" id="PF24807"/>
    </source>
</evidence>
<keyword evidence="2 8" id="KW-0853">WD repeat</keyword>
<dbReference type="AlphaFoldDB" id="A0ABD0TYC1"/>
<keyword evidence="11" id="KW-1185">Reference proteome</keyword>
<dbReference type="InterPro" id="IPR056150">
    <property type="entry name" value="WD40_CDC20-Fz"/>
</dbReference>
<dbReference type="PROSITE" id="PS50082">
    <property type="entry name" value="WD_REPEATS_2"/>
    <property type="match status" value="6"/>
</dbReference>
<evidence type="ECO:0000256" key="5">
    <source>
        <dbReference type="ARBA" id="ARBA00022776"/>
    </source>
</evidence>
<evidence type="ECO:0000313" key="11">
    <source>
        <dbReference type="Proteomes" id="UP001552299"/>
    </source>
</evidence>
<gene>
    <name evidence="10" type="ORF">M5K25_026778</name>
</gene>
<dbReference type="EMBL" id="JANQDX010000019">
    <property type="protein sequence ID" value="KAL0904649.1"/>
    <property type="molecule type" value="Genomic_DNA"/>
</dbReference>
<feature type="repeat" description="WD" evidence="8">
    <location>
        <begin position="549"/>
        <end position="590"/>
    </location>
</feature>
<feature type="repeat" description="WD" evidence="8">
    <location>
        <begin position="396"/>
        <end position="437"/>
    </location>
</feature>
<sequence length="843" mass="92847">MDARAKYRKLGRFSSKFSSSRQGGGDRFIPNRAAMNLDIAHYLLMAAPRKEKENNSGISLPGKGKGAYREILDRVLLQNRTRILEFNSKPSAPTEEIFPAIFFDSPSNHKGPLKNKRYIPQSSERILGAPNIERDFYLNLLDWGKRNILAVALRNSVYLWDASNGSTSKLVTFNDHVSPVSSVSWAPDGKHIAFGLSNSYVQLWDVNSNRPLRTLEGIHQSRVGSLAWNGGILTTGGMDGNIVNNDVRIRSHIVQKYSGHHMEVCGLKWSGSANKLASGGNDNLVHVWDCSMAASTITSNRSPWLHRFEEHTSAVKALAWCPFQRNLLATGGGESDRCIRFWNTDAGNCLSSVDTGSQVSGLIWSKNERELLSSHGLPHNNLVLWRYPSMKKIVELNDHFSRVLFTTQSPDGCRVASAAGDETLRIWKIYETSTVGNAASKGASTTPFASFSAFTTIRMNSAAMLGRLPGTAVYKRSTIRMPKHELGGFQNSPYGCFGQSPAPNSGNGVWRTLVHRRQRLKNYIPQSAERILVYLWDASNGSTSKLVTFNDHVSPVSSVSWAPDGKHIAFGLSNSYVQLWDVTSNRPLRTLEGIHQSRVGSLAWNGGILTTGGMDGNIVNNDVRIRSHIVQKYSGHHMEVCGLKWWGSANKLASGGNDNLVHVWDCSMAASTITSNRSPWLHRFEEHTGAVKALAWCPFQRNLLASGGGESDRCIRFWNTDTGNCLSSVDTSSQVSGLIWSKNERELLSSHGLPHNNLVLWRYPSMKKIVELNGHFSRVLFTTQSPDGSRVASAAGDETLRIWKIYETSSVGKAASKGASTTPFASFSAFTTISSFNGCSSSV</sequence>
<feature type="repeat" description="WD" evidence="8">
    <location>
        <begin position="257"/>
        <end position="289"/>
    </location>
</feature>
<evidence type="ECO:0000256" key="6">
    <source>
        <dbReference type="ARBA" id="ARBA00023306"/>
    </source>
</evidence>
<dbReference type="InterPro" id="IPR036322">
    <property type="entry name" value="WD40_repeat_dom_sf"/>
</dbReference>
<dbReference type="SUPFAM" id="SSF50978">
    <property type="entry name" value="WD40 repeat-like"/>
    <property type="match status" value="2"/>
</dbReference>
<dbReference type="Gene3D" id="2.130.10.10">
    <property type="entry name" value="YVTN repeat-like/Quinoprotein amine dehydrogenase"/>
    <property type="match status" value="2"/>
</dbReference>
<feature type="repeat" description="WD" evidence="8">
    <location>
        <begin position="772"/>
        <end position="813"/>
    </location>
</feature>
<dbReference type="PANTHER" id="PTHR19918:SF8">
    <property type="entry name" value="FI02843P"/>
    <property type="match status" value="1"/>
</dbReference>
<accession>A0ABD0TYC1</accession>